<evidence type="ECO:0000256" key="7">
    <source>
        <dbReference type="ARBA" id="ARBA00032824"/>
    </source>
</evidence>
<reference evidence="11" key="1">
    <citation type="journal article" date="2019" name="Int. J. Syst. Evol. Microbiol.">
        <title>The Global Catalogue of Microorganisms (GCM) 10K type strain sequencing project: providing services to taxonomists for standard genome sequencing and annotation.</title>
        <authorList>
            <consortium name="The Broad Institute Genomics Platform"/>
            <consortium name="The Broad Institute Genome Sequencing Center for Infectious Disease"/>
            <person name="Wu L."/>
            <person name="Ma J."/>
        </authorList>
    </citation>
    <scope>NUCLEOTIDE SEQUENCE [LARGE SCALE GENOMIC DNA]</scope>
    <source>
        <strain evidence="11">JCM 17304</strain>
    </source>
</reference>
<dbReference type="InterPro" id="IPR019479">
    <property type="entry name" value="Peroxiredoxin_C"/>
</dbReference>
<name>A0ABP7WCZ6_9GAMM</name>
<comment type="function">
    <text evidence="8">Thiol-specific peroxidase that catalyzes the reduction of hydrogen peroxide and organic hydroperoxides to water and alcohols, respectively. Plays a role in cell protection against oxidative stress by detoxifying peroxides.</text>
</comment>
<dbReference type="PROSITE" id="PS51352">
    <property type="entry name" value="THIOREDOXIN_2"/>
    <property type="match status" value="1"/>
</dbReference>
<comment type="similarity">
    <text evidence="6">Belongs to the peroxiredoxin family. Prx6 subfamily.</text>
</comment>
<dbReference type="Pfam" id="PF00578">
    <property type="entry name" value="AhpC-TSA"/>
    <property type="match status" value="1"/>
</dbReference>
<evidence type="ECO:0000313" key="11">
    <source>
        <dbReference type="Proteomes" id="UP001500392"/>
    </source>
</evidence>
<organism evidence="10 11">
    <name type="scientific">Zhongshania borealis</name>
    <dbReference type="NCBI Taxonomy" id="889488"/>
    <lineage>
        <taxon>Bacteria</taxon>
        <taxon>Pseudomonadati</taxon>
        <taxon>Pseudomonadota</taxon>
        <taxon>Gammaproteobacteria</taxon>
        <taxon>Cellvibrionales</taxon>
        <taxon>Spongiibacteraceae</taxon>
        <taxon>Zhongshania</taxon>
    </lineage>
</organism>
<dbReference type="SUPFAM" id="SSF52833">
    <property type="entry name" value="Thioredoxin-like"/>
    <property type="match status" value="1"/>
</dbReference>
<dbReference type="Proteomes" id="UP001500392">
    <property type="component" value="Unassembled WGS sequence"/>
</dbReference>
<dbReference type="PANTHER" id="PTHR10681">
    <property type="entry name" value="THIOREDOXIN PEROXIDASE"/>
    <property type="match status" value="1"/>
</dbReference>
<evidence type="ECO:0000313" key="10">
    <source>
        <dbReference type="EMBL" id="GAA4085950.1"/>
    </source>
</evidence>
<evidence type="ECO:0000256" key="2">
    <source>
        <dbReference type="ARBA" id="ARBA00022559"/>
    </source>
</evidence>
<dbReference type="InterPro" id="IPR013766">
    <property type="entry name" value="Thioredoxin_domain"/>
</dbReference>
<dbReference type="CDD" id="cd03016">
    <property type="entry name" value="PRX_1cys"/>
    <property type="match status" value="1"/>
</dbReference>
<dbReference type="EMBL" id="BAABDM010000001">
    <property type="protein sequence ID" value="GAA4085950.1"/>
    <property type="molecule type" value="Genomic_DNA"/>
</dbReference>
<dbReference type="InterPro" id="IPR000866">
    <property type="entry name" value="AhpC/TSA"/>
</dbReference>
<evidence type="ECO:0000256" key="8">
    <source>
        <dbReference type="ARBA" id="ARBA00037420"/>
    </source>
</evidence>
<keyword evidence="4" id="KW-0560">Oxidoreductase</keyword>
<comment type="caution">
    <text evidence="10">The sequence shown here is derived from an EMBL/GenBank/DDBJ whole genome shotgun (WGS) entry which is preliminary data.</text>
</comment>
<gene>
    <name evidence="10" type="ORF">GCM10022414_05930</name>
</gene>
<comment type="similarity">
    <text evidence="1">Belongs to the peroxiredoxin family. AhpC/Prx1 subfamily.</text>
</comment>
<keyword evidence="3" id="KW-0049">Antioxidant</keyword>
<dbReference type="InterPro" id="IPR045020">
    <property type="entry name" value="PRX_1cys"/>
</dbReference>
<dbReference type="PANTHER" id="PTHR10681:SF128">
    <property type="entry name" value="THIOREDOXIN-DEPENDENT PEROXIDE REDUCTASE, MITOCHONDRIAL"/>
    <property type="match status" value="1"/>
</dbReference>
<dbReference type="PIRSF" id="PIRSF000239">
    <property type="entry name" value="AHPC"/>
    <property type="match status" value="1"/>
</dbReference>
<dbReference type="InterPro" id="IPR050217">
    <property type="entry name" value="Peroxiredoxin"/>
</dbReference>
<dbReference type="Pfam" id="PF10417">
    <property type="entry name" value="1-cysPrx_C"/>
    <property type="match status" value="1"/>
</dbReference>
<sequence>MVYTAKPTTTEEYIMSIRIDDIAPDFTVDSTAGKINLHDWIGDSYAILFSHPKDFTPVCTTEFGAVAQLAPEFTKRKTKVMGISVDNVEEHLKWKRDIEAFSGSPADFPIIDDTSLTVSKLYDMLPAGAYLSDNRTPANSATVRTVFIIGPDKKVRLTMSYPMSVGRNFAEILRALDAIQITDGAPIATPANWVPGQDVIVGLSLNDEQAKEKFGALDVKLPYLRLTKAPTN</sequence>
<dbReference type="Gene3D" id="3.40.30.10">
    <property type="entry name" value="Glutaredoxin"/>
    <property type="match status" value="1"/>
</dbReference>
<feature type="domain" description="Thioredoxin" evidence="9">
    <location>
        <begin position="17"/>
        <end position="181"/>
    </location>
</feature>
<keyword evidence="2" id="KW-0575">Peroxidase</keyword>
<dbReference type="Gene3D" id="3.30.1020.10">
    <property type="entry name" value="Antioxidant, Horf6, Chain A, domain2"/>
    <property type="match status" value="1"/>
</dbReference>
<keyword evidence="11" id="KW-1185">Reference proteome</keyword>
<evidence type="ECO:0000256" key="1">
    <source>
        <dbReference type="ARBA" id="ARBA00009796"/>
    </source>
</evidence>
<accession>A0ABP7WCZ6</accession>
<evidence type="ECO:0000256" key="5">
    <source>
        <dbReference type="ARBA" id="ARBA00023284"/>
    </source>
</evidence>
<dbReference type="InterPro" id="IPR036249">
    <property type="entry name" value="Thioredoxin-like_sf"/>
</dbReference>
<protein>
    <recommendedName>
        <fullName evidence="7">Thioredoxin peroxidase</fullName>
    </recommendedName>
</protein>
<evidence type="ECO:0000259" key="9">
    <source>
        <dbReference type="PROSITE" id="PS51352"/>
    </source>
</evidence>
<evidence type="ECO:0000256" key="6">
    <source>
        <dbReference type="ARBA" id="ARBA00025719"/>
    </source>
</evidence>
<evidence type="ECO:0000256" key="4">
    <source>
        <dbReference type="ARBA" id="ARBA00023002"/>
    </source>
</evidence>
<keyword evidence="5" id="KW-0676">Redox-active center</keyword>
<evidence type="ECO:0000256" key="3">
    <source>
        <dbReference type="ARBA" id="ARBA00022862"/>
    </source>
</evidence>
<dbReference type="InterPro" id="IPR024706">
    <property type="entry name" value="Peroxiredoxin_AhpC-typ"/>
</dbReference>
<proteinExistence type="inferred from homology"/>